<evidence type="ECO:0000256" key="10">
    <source>
        <dbReference type="ARBA" id="ARBA00022967"/>
    </source>
</evidence>
<feature type="domain" description="ABC transporter" evidence="12">
    <location>
        <begin position="254"/>
        <end position="499"/>
    </location>
</feature>
<dbReference type="GO" id="GO:0016887">
    <property type="term" value="F:ATP hydrolysis activity"/>
    <property type="evidence" value="ECO:0007669"/>
    <property type="project" value="InterPro"/>
</dbReference>
<comment type="subcellular location">
    <subcellularLocation>
        <location evidence="2">Cell inner membrane</location>
    </subcellularLocation>
    <subcellularLocation>
        <location evidence="1">Cell membrane</location>
        <topology evidence="1">Peripheral membrane protein</topology>
    </subcellularLocation>
</comment>
<gene>
    <name evidence="13" type="primary">rbsA</name>
    <name evidence="13" type="ORF">KL86PLE_90141</name>
</gene>
<dbReference type="PANTHER" id="PTHR43790:SF9">
    <property type="entry name" value="GALACTOFURANOSE TRANSPORTER ATP-BINDING PROTEIN YTFR"/>
    <property type="match status" value="1"/>
</dbReference>
<keyword evidence="10" id="KW-1278">Translocase</keyword>
<evidence type="ECO:0000313" key="13">
    <source>
        <dbReference type="EMBL" id="SCM78911.1"/>
    </source>
</evidence>
<dbReference type="SMART" id="SM00382">
    <property type="entry name" value="AAA"/>
    <property type="match status" value="2"/>
</dbReference>
<evidence type="ECO:0000256" key="2">
    <source>
        <dbReference type="ARBA" id="ARBA00004533"/>
    </source>
</evidence>
<evidence type="ECO:0000256" key="6">
    <source>
        <dbReference type="ARBA" id="ARBA00022597"/>
    </source>
</evidence>
<dbReference type="SUPFAM" id="SSF52540">
    <property type="entry name" value="P-loop containing nucleoside triphosphate hydrolases"/>
    <property type="match status" value="2"/>
</dbReference>
<dbReference type="RefSeq" id="WP_353884625.1">
    <property type="nucleotide sequence ID" value="NZ_LT608334.1"/>
</dbReference>
<keyword evidence="8" id="KW-0547">Nucleotide-binding</keyword>
<evidence type="ECO:0000256" key="3">
    <source>
        <dbReference type="ARBA" id="ARBA00005417"/>
    </source>
</evidence>
<dbReference type="Pfam" id="PF00005">
    <property type="entry name" value="ABC_tran"/>
    <property type="match status" value="2"/>
</dbReference>
<reference evidence="13" key="1">
    <citation type="submission" date="2016-08" db="EMBL/GenBank/DDBJ databases">
        <authorList>
            <person name="Seilhamer J.J."/>
        </authorList>
    </citation>
    <scope>NUCLEOTIDE SEQUENCE</scope>
    <source>
        <strain evidence="13">86</strain>
    </source>
</reference>
<evidence type="ECO:0000256" key="5">
    <source>
        <dbReference type="ARBA" id="ARBA00022475"/>
    </source>
</evidence>
<organism evidence="13">
    <name type="scientific">uncultured Pleomorphomonas sp</name>
    <dbReference type="NCBI Taxonomy" id="442121"/>
    <lineage>
        <taxon>Bacteria</taxon>
        <taxon>Pseudomonadati</taxon>
        <taxon>Pseudomonadota</taxon>
        <taxon>Alphaproteobacteria</taxon>
        <taxon>Hyphomicrobiales</taxon>
        <taxon>Pleomorphomonadaceae</taxon>
        <taxon>Pleomorphomonas</taxon>
        <taxon>environmental samples</taxon>
    </lineage>
</organism>
<keyword evidence="7" id="KW-0677">Repeat</keyword>
<dbReference type="AlphaFoldDB" id="A0A212LN11"/>
<dbReference type="InterPro" id="IPR027417">
    <property type="entry name" value="P-loop_NTPase"/>
</dbReference>
<proteinExistence type="inferred from homology"/>
<evidence type="ECO:0000256" key="11">
    <source>
        <dbReference type="ARBA" id="ARBA00023136"/>
    </source>
</evidence>
<evidence type="ECO:0000256" key="1">
    <source>
        <dbReference type="ARBA" id="ARBA00004202"/>
    </source>
</evidence>
<dbReference type="PROSITE" id="PS00211">
    <property type="entry name" value="ABC_TRANSPORTER_1"/>
    <property type="match status" value="1"/>
</dbReference>
<dbReference type="EMBL" id="FMJD01000013">
    <property type="protein sequence ID" value="SCM78911.1"/>
    <property type="molecule type" value="Genomic_DNA"/>
</dbReference>
<dbReference type="CDD" id="cd03215">
    <property type="entry name" value="ABC_Carb_Monos_II"/>
    <property type="match status" value="1"/>
</dbReference>
<protein>
    <submittedName>
        <fullName evidence="13">Fused D-ribose transporter subunits of ABC superfamily: ATP-binding components</fullName>
    </submittedName>
</protein>
<dbReference type="CDD" id="cd03216">
    <property type="entry name" value="ABC_Carb_Monos_I"/>
    <property type="match status" value="1"/>
</dbReference>
<dbReference type="PANTHER" id="PTHR43790">
    <property type="entry name" value="CARBOHYDRATE TRANSPORT ATP-BINDING PROTEIN MG119-RELATED"/>
    <property type="match status" value="1"/>
</dbReference>
<sequence>MASDWLLEMVGISKSFPGVRALDDVCLRVRAGSVHALIGENGAGKSTLMKVLNGMYRPDAGEIRLRGEPVQINGLKGALDLGISMIYQELNPIPAMTVAENIFVGREPVYGRSGVVNRRRMNADARRLFQTLGLEMNPSARLSSLSVAEMQMVEIAKAISFDSEIIVMDEPTSAITDREVEKLFEIIQTLKAANKAVIYISHKMNELFRIADEMTVMRDGRYIDTQPTAKLTPQSLISMMVGRRIDEMFPKEEVPLGEVVLSVDGLSQAGRVRNVSFELRRGEILGIAGLMGAGRTELVETIFGIRKPSAGQIRIDGRPVAIASPRDAIRHRIALVSEDRKLMGLNLRASVKDNVSLINLARYCNLGGVIRARREVDVVRRQIDRFKIKVSSYRQIVDTLSGGNQQKVVIAKWILADPEIIILDEPTRGIDVGAKSEIHKIMVALAREGKAIIMISSELPEVLGMSDRILVMHGGEVTGEYARADFSQEAVMASATGSH</sequence>
<feature type="domain" description="ABC transporter" evidence="12">
    <location>
        <begin position="7"/>
        <end position="244"/>
    </location>
</feature>
<evidence type="ECO:0000259" key="12">
    <source>
        <dbReference type="PROSITE" id="PS50893"/>
    </source>
</evidence>
<comment type="similarity">
    <text evidence="3">Belongs to the ABC transporter superfamily.</text>
</comment>
<dbReference type="FunFam" id="3.40.50.300:FF:000126">
    <property type="entry name" value="Galactose/methyl galactoside import ATP-binding protein MglA"/>
    <property type="match status" value="1"/>
</dbReference>
<dbReference type="Gene3D" id="3.40.50.300">
    <property type="entry name" value="P-loop containing nucleotide triphosphate hydrolases"/>
    <property type="match status" value="2"/>
</dbReference>
<dbReference type="GO" id="GO:0005886">
    <property type="term" value="C:plasma membrane"/>
    <property type="evidence" value="ECO:0007669"/>
    <property type="project" value="UniProtKB-SubCell"/>
</dbReference>
<evidence type="ECO:0000256" key="8">
    <source>
        <dbReference type="ARBA" id="ARBA00022741"/>
    </source>
</evidence>
<name>A0A212LN11_9HYPH</name>
<keyword evidence="5" id="KW-1003">Cell membrane</keyword>
<evidence type="ECO:0000256" key="9">
    <source>
        <dbReference type="ARBA" id="ARBA00022840"/>
    </source>
</evidence>
<dbReference type="InterPro" id="IPR003593">
    <property type="entry name" value="AAA+_ATPase"/>
</dbReference>
<dbReference type="InterPro" id="IPR017871">
    <property type="entry name" value="ABC_transporter-like_CS"/>
</dbReference>
<evidence type="ECO:0000256" key="4">
    <source>
        <dbReference type="ARBA" id="ARBA00022448"/>
    </source>
</evidence>
<keyword evidence="9 13" id="KW-0067">ATP-binding</keyword>
<dbReference type="FunFam" id="3.40.50.300:FF:000127">
    <property type="entry name" value="Ribose import ATP-binding protein RbsA"/>
    <property type="match status" value="1"/>
</dbReference>
<dbReference type="InterPro" id="IPR050107">
    <property type="entry name" value="ABC_carbohydrate_import_ATPase"/>
</dbReference>
<keyword evidence="4" id="KW-0813">Transport</keyword>
<evidence type="ECO:0000256" key="7">
    <source>
        <dbReference type="ARBA" id="ARBA00022737"/>
    </source>
</evidence>
<accession>A0A212LN11</accession>
<keyword evidence="6" id="KW-0762">Sugar transport</keyword>
<dbReference type="GO" id="GO:0005524">
    <property type="term" value="F:ATP binding"/>
    <property type="evidence" value="ECO:0007669"/>
    <property type="project" value="UniProtKB-KW"/>
</dbReference>
<dbReference type="InterPro" id="IPR003439">
    <property type="entry name" value="ABC_transporter-like_ATP-bd"/>
</dbReference>
<dbReference type="PROSITE" id="PS50893">
    <property type="entry name" value="ABC_TRANSPORTER_2"/>
    <property type="match status" value="2"/>
</dbReference>
<keyword evidence="11" id="KW-0472">Membrane</keyword>
<dbReference type="GO" id="GO:0015749">
    <property type="term" value="P:monosaccharide transmembrane transport"/>
    <property type="evidence" value="ECO:0007669"/>
    <property type="project" value="UniProtKB-ARBA"/>
</dbReference>